<protein>
    <submittedName>
        <fullName evidence="2">Uncharacterized protein</fullName>
    </submittedName>
</protein>
<dbReference type="Gene3D" id="1.25.40.10">
    <property type="entry name" value="Tetratricopeptide repeat domain"/>
    <property type="match status" value="1"/>
</dbReference>
<feature type="region of interest" description="Disordered" evidence="1">
    <location>
        <begin position="131"/>
        <end position="156"/>
    </location>
</feature>
<dbReference type="EMBL" id="BAABHM010000006">
    <property type="protein sequence ID" value="GAA4693895.1"/>
    <property type="molecule type" value="Genomic_DNA"/>
</dbReference>
<accession>A0ABP8WSS9</accession>
<comment type="caution">
    <text evidence="2">The sequence shown here is derived from an EMBL/GenBank/DDBJ whole genome shotgun (WGS) entry which is preliminary data.</text>
</comment>
<evidence type="ECO:0000313" key="3">
    <source>
        <dbReference type="Proteomes" id="UP001500843"/>
    </source>
</evidence>
<dbReference type="InterPro" id="IPR011990">
    <property type="entry name" value="TPR-like_helical_dom_sf"/>
</dbReference>
<reference evidence="3" key="1">
    <citation type="journal article" date="2019" name="Int. J. Syst. Evol. Microbiol.">
        <title>The Global Catalogue of Microorganisms (GCM) 10K type strain sequencing project: providing services to taxonomists for standard genome sequencing and annotation.</title>
        <authorList>
            <consortium name="The Broad Institute Genomics Platform"/>
            <consortium name="The Broad Institute Genome Sequencing Center for Infectious Disease"/>
            <person name="Wu L."/>
            <person name="Ma J."/>
        </authorList>
    </citation>
    <scope>NUCLEOTIDE SEQUENCE [LARGE SCALE GENOMIC DNA]</scope>
    <source>
        <strain evidence="3">JCM 17975</strain>
    </source>
</reference>
<dbReference type="Proteomes" id="UP001500843">
    <property type="component" value="Unassembled WGS sequence"/>
</dbReference>
<evidence type="ECO:0000313" key="2">
    <source>
        <dbReference type="EMBL" id="GAA4693895.1"/>
    </source>
</evidence>
<name>A0ABP8WSS9_9MICO</name>
<gene>
    <name evidence="2" type="ORF">GCM10023198_11870</name>
</gene>
<proteinExistence type="predicted"/>
<feature type="compositionally biased region" description="Polar residues" evidence="1">
    <location>
        <begin position="140"/>
        <end position="149"/>
    </location>
</feature>
<dbReference type="SUPFAM" id="SSF48452">
    <property type="entry name" value="TPR-like"/>
    <property type="match status" value="1"/>
</dbReference>
<evidence type="ECO:0000256" key="1">
    <source>
        <dbReference type="SAM" id="MobiDB-lite"/>
    </source>
</evidence>
<sequence length="478" mass="51790">MARVARSAKAERERLRETWIKAGKSMTEVAGLMGQHFGVRPRTAWRYAAGWDQWKLVQQYRTANPDARIDESRISRWESWPFGGSRPSLEALAGLALTLGHGCTLADLVDDTDRQHLSAAEKAVITATSAPGSKGMIVSDSRSTTTSPAQEGENEVHRREMLRLLSVVSAAVLLPAGPQSVAAAAPIGEFSRFNTHLWQVYALTPAKADVLPLVRRQLAVLSNGLNRSPGPADRQQLCALAGDLFQLAGEIYFDADAYTDAAHCYHLAAQASREAGAHDQWACALTRHAYLSVYEKKFTDALPVLELAAAVAARGDSELSTRHWVSAVQGEVYAGLSDLNACRHALDHAQEVAGLTSTIHNGGWLRFDGSRLPEERGTCYVTLGRPDLAETALTEALQHATSTRRRNSVLADLAIVGAQRRDLDQVLVHADAALAHAQGSSSAMITRKLLTLRPHLAPLMSDPRARELADRLTALTAA</sequence>
<keyword evidence="3" id="KW-1185">Reference proteome</keyword>
<organism evidence="2 3">
    <name type="scientific">Promicromonospora umidemergens</name>
    <dbReference type="NCBI Taxonomy" id="629679"/>
    <lineage>
        <taxon>Bacteria</taxon>
        <taxon>Bacillati</taxon>
        <taxon>Actinomycetota</taxon>
        <taxon>Actinomycetes</taxon>
        <taxon>Micrococcales</taxon>
        <taxon>Promicromonosporaceae</taxon>
        <taxon>Promicromonospora</taxon>
    </lineage>
</organism>